<accession>A0ABN1Z287</accession>
<feature type="region of interest" description="Disordered" evidence="1">
    <location>
        <begin position="1"/>
        <end position="74"/>
    </location>
</feature>
<feature type="compositionally biased region" description="Low complexity" evidence="1">
    <location>
        <begin position="1"/>
        <end position="17"/>
    </location>
</feature>
<dbReference type="Proteomes" id="UP001500973">
    <property type="component" value="Unassembled WGS sequence"/>
</dbReference>
<comment type="caution">
    <text evidence="2">The sequence shown here is derived from an EMBL/GenBank/DDBJ whole genome shotgun (WGS) entry which is preliminary data.</text>
</comment>
<proteinExistence type="predicted"/>
<evidence type="ECO:0000313" key="3">
    <source>
        <dbReference type="Proteomes" id="UP001500973"/>
    </source>
</evidence>
<gene>
    <name evidence="2" type="ORF">GCM10009601_41800</name>
</gene>
<protein>
    <submittedName>
        <fullName evidence="2">Uncharacterized protein</fullName>
    </submittedName>
</protein>
<sequence length="74" mass="7767">MIRAYSSSTSRRTSGSGRSRRPPGRIPGKGPPPSASGNRAAVRAARSAASGSRRKAKYGFGLPFGESGDRPSYR</sequence>
<dbReference type="EMBL" id="BAAAIZ010000063">
    <property type="protein sequence ID" value="GAA1428474.1"/>
    <property type="molecule type" value="Genomic_DNA"/>
</dbReference>
<name>A0ABN1Z287_9ACTN</name>
<reference evidence="2 3" key="1">
    <citation type="journal article" date="2019" name="Int. J. Syst. Evol. Microbiol.">
        <title>The Global Catalogue of Microorganisms (GCM) 10K type strain sequencing project: providing services to taxonomists for standard genome sequencing and annotation.</title>
        <authorList>
            <consortium name="The Broad Institute Genomics Platform"/>
            <consortium name="The Broad Institute Genome Sequencing Center for Infectious Disease"/>
            <person name="Wu L."/>
            <person name="Ma J."/>
        </authorList>
    </citation>
    <scope>NUCLEOTIDE SEQUENCE [LARGE SCALE GENOMIC DNA]</scope>
    <source>
        <strain evidence="2 3">JCM 11756</strain>
    </source>
</reference>
<evidence type="ECO:0000256" key="1">
    <source>
        <dbReference type="SAM" id="MobiDB-lite"/>
    </source>
</evidence>
<keyword evidence="3" id="KW-1185">Reference proteome</keyword>
<evidence type="ECO:0000313" key="2">
    <source>
        <dbReference type="EMBL" id="GAA1428474.1"/>
    </source>
</evidence>
<organism evidence="2 3">
    <name type="scientific">Streptomyces thermospinosisporus</name>
    <dbReference type="NCBI Taxonomy" id="161482"/>
    <lineage>
        <taxon>Bacteria</taxon>
        <taxon>Bacillati</taxon>
        <taxon>Actinomycetota</taxon>
        <taxon>Actinomycetes</taxon>
        <taxon>Kitasatosporales</taxon>
        <taxon>Streptomycetaceae</taxon>
        <taxon>Streptomyces</taxon>
    </lineage>
</organism>
<feature type="compositionally biased region" description="Low complexity" evidence="1">
    <location>
        <begin position="35"/>
        <end position="51"/>
    </location>
</feature>